<feature type="region of interest" description="Disordered" evidence="1">
    <location>
        <begin position="1"/>
        <end position="75"/>
    </location>
</feature>
<keyword evidence="4" id="KW-1185">Reference proteome</keyword>
<protein>
    <recommendedName>
        <fullName evidence="2">PhoD-like phosphatase domain-containing protein</fullName>
    </recommendedName>
</protein>
<feature type="compositionally biased region" description="Low complexity" evidence="1">
    <location>
        <begin position="23"/>
        <end position="36"/>
    </location>
</feature>
<feature type="domain" description="PhoD-like phosphatase" evidence="2">
    <location>
        <begin position="502"/>
        <end position="659"/>
    </location>
</feature>
<name>A0AAV9JQJ1_9PEZI</name>
<feature type="domain" description="PhoD-like phosphatase" evidence="2">
    <location>
        <begin position="194"/>
        <end position="358"/>
    </location>
</feature>
<dbReference type="CDD" id="cd07389">
    <property type="entry name" value="MPP_PhoD"/>
    <property type="match status" value="1"/>
</dbReference>
<dbReference type="InterPro" id="IPR018946">
    <property type="entry name" value="PhoD-like_MPP"/>
</dbReference>
<dbReference type="GO" id="GO:0016020">
    <property type="term" value="C:membrane"/>
    <property type="evidence" value="ECO:0007669"/>
    <property type="project" value="TreeGrafter"/>
</dbReference>
<dbReference type="EMBL" id="JAVFHQ010000011">
    <property type="protein sequence ID" value="KAK4547276.1"/>
    <property type="molecule type" value="Genomic_DNA"/>
</dbReference>
<comment type="caution">
    <text evidence="3">The sequence shown here is derived from an EMBL/GenBank/DDBJ whole genome shotgun (WGS) entry which is preliminary data.</text>
</comment>
<feature type="compositionally biased region" description="Basic and acidic residues" evidence="1">
    <location>
        <begin position="1"/>
        <end position="12"/>
    </location>
</feature>
<evidence type="ECO:0000313" key="4">
    <source>
        <dbReference type="Proteomes" id="UP001324427"/>
    </source>
</evidence>
<dbReference type="Gene3D" id="3.60.21.70">
    <property type="entry name" value="PhoD-like phosphatase"/>
    <property type="match status" value="1"/>
</dbReference>
<feature type="domain" description="PhoD-like phosphatase" evidence="2">
    <location>
        <begin position="420"/>
        <end position="489"/>
    </location>
</feature>
<evidence type="ECO:0000259" key="2">
    <source>
        <dbReference type="Pfam" id="PF19050"/>
    </source>
</evidence>
<reference evidence="3 4" key="1">
    <citation type="submission" date="2021-11" db="EMBL/GenBank/DDBJ databases">
        <title>Black yeast isolated from Biological Soil Crust.</title>
        <authorList>
            <person name="Kurbessoian T."/>
        </authorList>
    </citation>
    <scope>NUCLEOTIDE SEQUENCE [LARGE SCALE GENOMIC DNA]</scope>
    <source>
        <strain evidence="3 4">CCFEE 5522</strain>
    </source>
</reference>
<dbReference type="Pfam" id="PF19050">
    <property type="entry name" value="PhoD_2"/>
    <property type="match status" value="3"/>
</dbReference>
<evidence type="ECO:0000256" key="1">
    <source>
        <dbReference type="SAM" id="MobiDB-lite"/>
    </source>
</evidence>
<dbReference type="AlphaFoldDB" id="A0AAV9JQJ1"/>
<feature type="region of interest" description="Disordered" evidence="1">
    <location>
        <begin position="630"/>
        <end position="649"/>
    </location>
</feature>
<evidence type="ECO:0000313" key="3">
    <source>
        <dbReference type="EMBL" id="KAK4547276.1"/>
    </source>
</evidence>
<dbReference type="PANTHER" id="PTHR46689">
    <property type="entry name" value="MEMBRANE PROTEIN, PUTATIVE-RELATED"/>
    <property type="match status" value="1"/>
</dbReference>
<dbReference type="PANTHER" id="PTHR46689:SF3">
    <property type="entry name" value="PHOD-LIKE PHOSPHATASE DOMAIN-CONTAINING PROTEIN"/>
    <property type="match status" value="1"/>
</dbReference>
<gene>
    <name evidence="3" type="ORF">LTR36_000931</name>
</gene>
<accession>A0AAV9JQJ1</accession>
<organism evidence="3 4">
    <name type="scientific">Oleoguttula mirabilis</name>
    <dbReference type="NCBI Taxonomy" id="1507867"/>
    <lineage>
        <taxon>Eukaryota</taxon>
        <taxon>Fungi</taxon>
        <taxon>Dikarya</taxon>
        <taxon>Ascomycota</taxon>
        <taxon>Pezizomycotina</taxon>
        <taxon>Dothideomycetes</taxon>
        <taxon>Dothideomycetidae</taxon>
        <taxon>Mycosphaerellales</taxon>
        <taxon>Teratosphaeriaceae</taxon>
        <taxon>Oleoguttula</taxon>
    </lineage>
</organism>
<dbReference type="Proteomes" id="UP001324427">
    <property type="component" value="Unassembled WGS sequence"/>
</dbReference>
<sequence length="780" mass="86784">MSSDMEARREAGHPGFQGDGHHSTATGAAAAALKHNTGGGDRMGQTRTYAQQDTKRGVSHHSRGVGDGPQVRSTTDKLEVLCGPLLNYRRMSGEHTGSPVWHGSVLLVTTPGQIPERLRLSCVGPVAGSDMTNGHSASTDRTFSGEKLYEDPRKAFWRFEMDLPFQEDESAWEYIVPGMVPAHGDRPSITRPKRFVVPSKHESMRIMFHSCNGFSVGTDEEAWSGPALWNDVLRVHEQQPFHVMIGGGDQIYNDGVRVDGPLRAWTDIANPKKRRDHLFNEELRAKCDEYYFQNYTRWYSTEPFASANGQIPQLNIWDDHDIIDGFGSYTDHFMNCPVFRGIGGVAHKYYMLFQHHIPPPISTYTTDAPQTMHTGGPSADSVQLRDTFVMTPTQEDPSFIMGRKPGPYVEERSRSIYCQLGKRIAFVGIDARTERTRHQVNYEDTYDLIFRHTSQQIAASQGEIKHLVLLLGVPIAYPRLQWLENILHSPIIGPIRFLNKRFGLAGGFFNSFDGGVDLLDDLDDHYTAHQHKKERKELVLRLQHLAKEHSIRISILGGDVHLAALGRFYSNPKLDIRVENDWRYMANIVSSAITNKPPPQAVANLLARRNKIHHLDHDTDETLLELFDKNPGSGEPGVKPKTAENNHATMPSRNYAIICESHSHTGNQPNGARIANGAVNGVNGVNGHAMNGNAAHEAHSATFTPPQNPRHPLHLGEMNAGTQHAAADGIRRTGLAGPNGLDVTIRVEKNPSDREGHTQGYGFSIPALESAAYKEQGEKW</sequence>
<proteinExistence type="predicted"/>
<feature type="region of interest" description="Disordered" evidence="1">
    <location>
        <begin position="697"/>
        <end position="716"/>
    </location>
</feature>
<dbReference type="InterPro" id="IPR043904">
    <property type="entry name" value="PhoD_2-like"/>
</dbReference>
<dbReference type="InterPro" id="IPR038607">
    <property type="entry name" value="PhoD-like_sf"/>
</dbReference>